<protein>
    <submittedName>
        <fullName evidence="8">DNA repair protein RadC</fullName>
    </submittedName>
</protein>
<keyword evidence="3" id="KW-0378">Hydrolase</keyword>
<dbReference type="InterPro" id="IPR046778">
    <property type="entry name" value="UPF0758_N"/>
</dbReference>
<name>E3I6Z7_RHOVT</name>
<dbReference type="PANTHER" id="PTHR30471:SF3">
    <property type="entry name" value="UPF0758 PROTEIN YEES-RELATED"/>
    <property type="match status" value="1"/>
</dbReference>
<dbReference type="OrthoDB" id="9804482at2"/>
<dbReference type="PROSITE" id="PS01302">
    <property type="entry name" value="UPF0758"/>
    <property type="match status" value="1"/>
</dbReference>
<dbReference type="InterPro" id="IPR020891">
    <property type="entry name" value="UPF0758_CS"/>
</dbReference>
<sequence>MANCFEESPLFELLSLEAGASVPPPQPPRPKPHYWGHRDRLRKRFLEGGADPLPDYELLELVLFRAIARRDVKPLAKDLLARFGSFGEVMNAPRDRLLEVEGVTEAVVTEFRVVQAAALRTAQGEVKKRPIFAAMSTVLDYLRSAMAFEDREQFRILFLDRRNKLIADEVQSRGTIDHTSVYTREVVKRALELSASAVILAHNHPSGDPTPSRADIEMTKEIAEVGSKLGVTVHDHIILGRDGHLSLKSVGAF</sequence>
<organism evidence="8 9">
    <name type="scientific">Rhodomicrobium vannielii (strain ATCC 17100 / DSM 162 / LMG 4299 / NCIMB 10020 / ATH 3.1.1)</name>
    <dbReference type="NCBI Taxonomy" id="648757"/>
    <lineage>
        <taxon>Bacteria</taxon>
        <taxon>Pseudomonadati</taxon>
        <taxon>Pseudomonadota</taxon>
        <taxon>Alphaproteobacteria</taxon>
        <taxon>Hyphomicrobiales</taxon>
        <taxon>Hyphomicrobiaceae</taxon>
        <taxon>Rhodomicrobium</taxon>
    </lineage>
</organism>
<dbReference type="Gene3D" id="1.10.150.20">
    <property type="entry name" value="5' to 3' exonuclease, C-terminal subdomain"/>
    <property type="match status" value="1"/>
</dbReference>
<dbReference type="NCBIfam" id="NF000642">
    <property type="entry name" value="PRK00024.1"/>
    <property type="match status" value="1"/>
</dbReference>
<dbReference type="InterPro" id="IPR010994">
    <property type="entry name" value="RuvA_2-like"/>
</dbReference>
<dbReference type="Pfam" id="PF20582">
    <property type="entry name" value="UPF0758_N"/>
    <property type="match status" value="1"/>
</dbReference>
<dbReference type="PANTHER" id="PTHR30471">
    <property type="entry name" value="DNA REPAIR PROTEIN RADC"/>
    <property type="match status" value="1"/>
</dbReference>
<reference evidence="9" key="1">
    <citation type="journal article" date="2011" name="J. Bacteriol.">
        <title>Genome sequences of eight morphologically diverse alphaproteobacteria.</title>
        <authorList>
            <consortium name="US DOE Joint Genome Institute"/>
            <person name="Brown P.J."/>
            <person name="Kysela D.T."/>
            <person name="Buechlein A."/>
            <person name="Hemmerich C."/>
            <person name="Brun Y.V."/>
        </authorList>
    </citation>
    <scope>NUCLEOTIDE SEQUENCE [LARGE SCALE GENOMIC DNA]</scope>
    <source>
        <strain evidence="9">ATCC 17100 / ATH 3.1.1 / DSM 162 / LMG 4299</strain>
    </source>
</reference>
<dbReference type="EMBL" id="CP002292">
    <property type="protein sequence ID" value="ADP69562.1"/>
    <property type="molecule type" value="Genomic_DNA"/>
</dbReference>
<dbReference type="GO" id="GO:0046872">
    <property type="term" value="F:metal ion binding"/>
    <property type="evidence" value="ECO:0007669"/>
    <property type="project" value="UniProtKB-KW"/>
</dbReference>
<evidence type="ECO:0000256" key="4">
    <source>
        <dbReference type="ARBA" id="ARBA00022833"/>
    </source>
</evidence>
<evidence type="ECO:0000256" key="1">
    <source>
        <dbReference type="ARBA" id="ARBA00022670"/>
    </source>
</evidence>
<evidence type="ECO:0000256" key="6">
    <source>
        <dbReference type="RuleBase" id="RU003797"/>
    </source>
</evidence>
<dbReference type="Gene3D" id="3.40.140.10">
    <property type="entry name" value="Cytidine Deaminase, domain 2"/>
    <property type="match status" value="1"/>
</dbReference>
<dbReference type="CDD" id="cd08071">
    <property type="entry name" value="MPN_DUF2466"/>
    <property type="match status" value="1"/>
</dbReference>
<dbReference type="InterPro" id="IPR001405">
    <property type="entry name" value="UPF0758"/>
</dbReference>
<keyword evidence="9" id="KW-1185">Reference proteome</keyword>
<evidence type="ECO:0000313" key="9">
    <source>
        <dbReference type="Proteomes" id="UP000001399"/>
    </source>
</evidence>
<dbReference type="Proteomes" id="UP000001399">
    <property type="component" value="Chromosome"/>
</dbReference>
<dbReference type="PROSITE" id="PS50249">
    <property type="entry name" value="MPN"/>
    <property type="match status" value="1"/>
</dbReference>
<evidence type="ECO:0000256" key="2">
    <source>
        <dbReference type="ARBA" id="ARBA00022723"/>
    </source>
</evidence>
<keyword evidence="4" id="KW-0862">Zinc</keyword>
<comment type="similarity">
    <text evidence="6">Belongs to the UPF0758 family.</text>
</comment>
<dbReference type="NCBIfam" id="TIGR00608">
    <property type="entry name" value="radc"/>
    <property type="match status" value="1"/>
</dbReference>
<dbReference type="SUPFAM" id="SSF47781">
    <property type="entry name" value="RuvA domain 2-like"/>
    <property type="match status" value="1"/>
</dbReference>
<dbReference type="SUPFAM" id="SSF102712">
    <property type="entry name" value="JAB1/MPN domain"/>
    <property type="match status" value="1"/>
</dbReference>
<dbReference type="eggNOG" id="COG2003">
    <property type="taxonomic scope" value="Bacteria"/>
</dbReference>
<feature type="domain" description="MPN" evidence="7">
    <location>
        <begin position="131"/>
        <end position="253"/>
    </location>
</feature>
<dbReference type="InterPro" id="IPR025657">
    <property type="entry name" value="RadC_JAB"/>
</dbReference>
<dbReference type="GO" id="GO:0006508">
    <property type="term" value="P:proteolysis"/>
    <property type="evidence" value="ECO:0007669"/>
    <property type="project" value="UniProtKB-KW"/>
</dbReference>
<evidence type="ECO:0000313" key="8">
    <source>
        <dbReference type="EMBL" id="ADP69562.1"/>
    </source>
</evidence>
<evidence type="ECO:0000259" key="7">
    <source>
        <dbReference type="PROSITE" id="PS50249"/>
    </source>
</evidence>
<keyword evidence="1" id="KW-0645">Protease</keyword>
<dbReference type="GO" id="GO:0008237">
    <property type="term" value="F:metallopeptidase activity"/>
    <property type="evidence" value="ECO:0007669"/>
    <property type="project" value="UniProtKB-KW"/>
</dbReference>
<keyword evidence="5" id="KW-0482">Metalloprotease</keyword>
<keyword evidence="2" id="KW-0479">Metal-binding</keyword>
<accession>E3I6Z7</accession>
<dbReference type="KEGG" id="rva:Rvan_0273"/>
<gene>
    <name evidence="8" type="ordered locus">Rvan_0273</name>
</gene>
<dbReference type="AlphaFoldDB" id="E3I6Z7"/>
<dbReference type="Pfam" id="PF04002">
    <property type="entry name" value="RadC"/>
    <property type="match status" value="1"/>
</dbReference>
<dbReference type="STRING" id="648757.Rvan_0273"/>
<dbReference type="InterPro" id="IPR037518">
    <property type="entry name" value="MPN"/>
</dbReference>
<evidence type="ECO:0000256" key="3">
    <source>
        <dbReference type="ARBA" id="ARBA00022801"/>
    </source>
</evidence>
<evidence type="ECO:0000256" key="5">
    <source>
        <dbReference type="ARBA" id="ARBA00023049"/>
    </source>
</evidence>
<dbReference type="HOGENOM" id="CLU_073529_0_0_5"/>
<dbReference type="RefSeq" id="WP_013417969.1">
    <property type="nucleotide sequence ID" value="NC_014664.1"/>
</dbReference>
<proteinExistence type="inferred from homology"/>